<dbReference type="Pfam" id="PF01487">
    <property type="entry name" value="DHquinase_I"/>
    <property type="match status" value="1"/>
</dbReference>
<dbReference type="SUPFAM" id="SSF51569">
    <property type="entry name" value="Aldolase"/>
    <property type="match status" value="1"/>
</dbReference>
<evidence type="ECO:0000256" key="3">
    <source>
        <dbReference type="ARBA" id="ARBA00023239"/>
    </source>
</evidence>
<name>A0A9D9NQY6_9BACT</name>
<evidence type="ECO:0000256" key="2">
    <source>
        <dbReference type="ARBA" id="ARBA00012060"/>
    </source>
</evidence>
<keyword evidence="4" id="KW-0704">Schiff base</keyword>
<keyword evidence="3" id="KW-0456">Lyase</keyword>
<evidence type="ECO:0000313" key="5">
    <source>
        <dbReference type="EMBL" id="MBO8482238.1"/>
    </source>
</evidence>
<evidence type="ECO:0000256" key="4">
    <source>
        <dbReference type="ARBA" id="ARBA00023270"/>
    </source>
</evidence>
<evidence type="ECO:0000256" key="1">
    <source>
        <dbReference type="ARBA" id="ARBA00001864"/>
    </source>
</evidence>
<gene>
    <name evidence="5" type="ORF">IAC87_06815</name>
</gene>
<dbReference type="InterPro" id="IPR050146">
    <property type="entry name" value="Type-I_3-dehydroquinase"/>
</dbReference>
<reference evidence="5" key="1">
    <citation type="submission" date="2020-10" db="EMBL/GenBank/DDBJ databases">
        <authorList>
            <person name="Gilroy R."/>
        </authorList>
    </citation>
    <scope>NUCLEOTIDE SEQUENCE</scope>
    <source>
        <strain evidence="5">B3-2255</strain>
    </source>
</reference>
<comment type="caution">
    <text evidence="5">The sequence shown here is derived from an EMBL/GenBank/DDBJ whole genome shotgun (WGS) entry which is preliminary data.</text>
</comment>
<dbReference type="EMBL" id="JADILY010000145">
    <property type="protein sequence ID" value="MBO8482238.1"/>
    <property type="molecule type" value="Genomic_DNA"/>
</dbReference>
<reference evidence="5" key="2">
    <citation type="journal article" date="2021" name="PeerJ">
        <title>Extensive microbial diversity within the chicken gut microbiome revealed by metagenomics and culture.</title>
        <authorList>
            <person name="Gilroy R."/>
            <person name="Ravi A."/>
            <person name="Getino M."/>
            <person name="Pursley I."/>
            <person name="Horton D.L."/>
            <person name="Alikhan N.F."/>
            <person name="Baker D."/>
            <person name="Gharbi K."/>
            <person name="Hall N."/>
            <person name="Watson M."/>
            <person name="Adriaenssens E.M."/>
            <person name="Foster-Nyarko E."/>
            <person name="Jarju S."/>
            <person name="Secka A."/>
            <person name="Antonio M."/>
            <person name="Oren A."/>
            <person name="Chaudhuri R.R."/>
            <person name="La Ragione R."/>
            <person name="Hildebrand F."/>
            <person name="Pallen M.J."/>
        </authorList>
    </citation>
    <scope>NUCLEOTIDE SEQUENCE</scope>
    <source>
        <strain evidence="5">B3-2255</strain>
    </source>
</reference>
<proteinExistence type="predicted"/>
<dbReference type="PANTHER" id="PTHR43699:SF1">
    <property type="entry name" value="3-DEHYDROQUINATE DEHYDRATASE"/>
    <property type="match status" value="1"/>
</dbReference>
<accession>A0A9D9NQY6</accession>
<evidence type="ECO:0000313" key="6">
    <source>
        <dbReference type="Proteomes" id="UP000823772"/>
    </source>
</evidence>
<dbReference type="AlphaFoldDB" id="A0A9D9NQY6"/>
<dbReference type="InterPro" id="IPR001381">
    <property type="entry name" value="DHquinase_I"/>
</dbReference>
<protein>
    <recommendedName>
        <fullName evidence="2">3-dehydroquinate dehydratase</fullName>
        <ecNumber evidence="2">4.2.1.10</ecNumber>
    </recommendedName>
</protein>
<dbReference type="Gene3D" id="3.20.20.70">
    <property type="entry name" value="Aldolase class I"/>
    <property type="match status" value="1"/>
</dbReference>
<sequence>MICVSLQKMPFTEAVALLESPMTEMAEIRLDLSAYSNREVSELCSLPVPVIATCRVDMAGEAKAAEQLEVAIDSGAAFVDMELEMPPALSENLLEKAGKAGCRVIRSYHCFGTTPDYDSLKNKVRECLAKGADIVKIAVMASCKEDSERVLSLYKDADLTAAGLEGRLVAFAMGEAGKESRIESLRLGAPFCYASVNGSPTAPGQPDVRTVCKELYGNALPRAGKGGLRIMDGGITIPQSKSTLQRRIIASALAGECYEVAPDDICEDVRAALAIAHVIAGKRKPKEICMRPSAEAHDENR</sequence>
<dbReference type="GO" id="GO:0003855">
    <property type="term" value="F:3-dehydroquinate dehydratase activity"/>
    <property type="evidence" value="ECO:0007669"/>
    <property type="project" value="UniProtKB-EC"/>
</dbReference>
<dbReference type="Proteomes" id="UP000823772">
    <property type="component" value="Unassembled WGS sequence"/>
</dbReference>
<dbReference type="InterPro" id="IPR013785">
    <property type="entry name" value="Aldolase_TIM"/>
</dbReference>
<organism evidence="5 6">
    <name type="scientific">Candidatus Merdivivens faecigallinarum</name>
    <dbReference type="NCBI Taxonomy" id="2840871"/>
    <lineage>
        <taxon>Bacteria</taxon>
        <taxon>Pseudomonadati</taxon>
        <taxon>Bacteroidota</taxon>
        <taxon>Bacteroidia</taxon>
        <taxon>Bacteroidales</taxon>
        <taxon>Muribaculaceae</taxon>
        <taxon>Muribaculaceae incertae sedis</taxon>
        <taxon>Candidatus Merdivivens</taxon>
    </lineage>
</organism>
<dbReference type="GO" id="GO:0046279">
    <property type="term" value="P:3,4-dihydroxybenzoate biosynthetic process"/>
    <property type="evidence" value="ECO:0007669"/>
    <property type="project" value="UniProtKB-ARBA"/>
</dbReference>
<dbReference type="EC" id="4.2.1.10" evidence="2"/>
<comment type="catalytic activity">
    <reaction evidence="1">
        <text>3-dehydroquinate = 3-dehydroshikimate + H2O</text>
        <dbReference type="Rhea" id="RHEA:21096"/>
        <dbReference type="ChEBI" id="CHEBI:15377"/>
        <dbReference type="ChEBI" id="CHEBI:16630"/>
        <dbReference type="ChEBI" id="CHEBI:32364"/>
        <dbReference type="EC" id="4.2.1.10"/>
    </reaction>
</comment>
<dbReference type="CDD" id="cd00502">
    <property type="entry name" value="DHQase_I"/>
    <property type="match status" value="1"/>
</dbReference>
<dbReference type="PANTHER" id="PTHR43699">
    <property type="entry name" value="3-DEHYDROQUINATE DEHYDRATASE"/>
    <property type="match status" value="1"/>
</dbReference>